<dbReference type="HAMAP" id="MF_01401">
    <property type="entry name" value="MsrA"/>
    <property type="match status" value="1"/>
</dbReference>
<name>A0A9D7LL16_9RHOO</name>
<evidence type="ECO:0000259" key="5">
    <source>
        <dbReference type="Pfam" id="PF01625"/>
    </source>
</evidence>
<gene>
    <name evidence="4 6" type="primary">msrA</name>
    <name evidence="6" type="ORF">IPN75_04885</name>
</gene>
<proteinExistence type="inferred from homology"/>
<evidence type="ECO:0000256" key="4">
    <source>
        <dbReference type="HAMAP-Rule" id="MF_01401"/>
    </source>
</evidence>
<dbReference type="Proteomes" id="UP000808146">
    <property type="component" value="Unassembled WGS sequence"/>
</dbReference>
<dbReference type="PANTHER" id="PTHR43774">
    <property type="entry name" value="PEPTIDE METHIONINE SULFOXIDE REDUCTASE"/>
    <property type="match status" value="1"/>
</dbReference>
<keyword evidence="1 4" id="KW-0560">Oxidoreductase</keyword>
<evidence type="ECO:0000256" key="1">
    <source>
        <dbReference type="ARBA" id="ARBA00023002"/>
    </source>
</evidence>
<sequence length="178" mass="19364">MAVATFAGGCFWCLDAVFSQLAGVYRVTSGYCGGYNANPTYEEVCSGATGHAEAVRIDFNSELISYRQLLEVFFAIHDPTTLNRQGADVGTQYRSAIFVHTPEQRREALEMVESLAAVFSPSAAIVTEIADAPEFYPAESYHQGYFAANPGQGYCTVIINPKVAAFRRKFPALLNVPG</sequence>
<dbReference type="InterPro" id="IPR036509">
    <property type="entry name" value="Met_Sox_Rdtase_MsrA_sf"/>
</dbReference>
<comment type="catalytic activity">
    <reaction evidence="2 4">
        <text>L-methionyl-[protein] + [thioredoxin]-disulfide + H2O = L-methionyl-(S)-S-oxide-[protein] + [thioredoxin]-dithiol</text>
        <dbReference type="Rhea" id="RHEA:14217"/>
        <dbReference type="Rhea" id="RHEA-COMP:10698"/>
        <dbReference type="Rhea" id="RHEA-COMP:10700"/>
        <dbReference type="Rhea" id="RHEA-COMP:12313"/>
        <dbReference type="Rhea" id="RHEA-COMP:12315"/>
        <dbReference type="ChEBI" id="CHEBI:15377"/>
        <dbReference type="ChEBI" id="CHEBI:16044"/>
        <dbReference type="ChEBI" id="CHEBI:29950"/>
        <dbReference type="ChEBI" id="CHEBI:44120"/>
        <dbReference type="ChEBI" id="CHEBI:50058"/>
        <dbReference type="EC" id="1.8.4.11"/>
    </reaction>
</comment>
<comment type="caution">
    <text evidence="6">The sequence shown here is derived from an EMBL/GenBank/DDBJ whole genome shotgun (WGS) entry which is preliminary data.</text>
</comment>
<evidence type="ECO:0000256" key="2">
    <source>
        <dbReference type="ARBA" id="ARBA00047806"/>
    </source>
</evidence>
<organism evidence="6 7">
    <name type="scientific">Candidatus Dechloromonas phosphorivorans</name>
    <dbReference type="NCBI Taxonomy" id="2899244"/>
    <lineage>
        <taxon>Bacteria</taxon>
        <taxon>Pseudomonadati</taxon>
        <taxon>Pseudomonadota</taxon>
        <taxon>Betaproteobacteria</taxon>
        <taxon>Rhodocyclales</taxon>
        <taxon>Azonexaceae</taxon>
        <taxon>Dechloromonas</taxon>
    </lineage>
</organism>
<dbReference type="InterPro" id="IPR002569">
    <property type="entry name" value="Met_Sox_Rdtase_MsrA_dom"/>
</dbReference>
<dbReference type="Gene3D" id="3.30.1060.10">
    <property type="entry name" value="Peptide methionine sulphoxide reductase MsrA"/>
    <property type="match status" value="1"/>
</dbReference>
<dbReference type="PANTHER" id="PTHR43774:SF1">
    <property type="entry name" value="PEPTIDE METHIONINE SULFOXIDE REDUCTASE MSRA 2"/>
    <property type="match status" value="1"/>
</dbReference>
<accession>A0A9D7LL16</accession>
<dbReference type="EC" id="1.8.4.11" evidence="4"/>
<dbReference type="NCBIfam" id="TIGR00401">
    <property type="entry name" value="msrA"/>
    <property type="match status" value="1"/>
</dbReference>
<evidence type="ECO:0000313" key="6">
    <source>
        <dbReference type="EMBL" id="MBK8889765.1"/>
    </source>
</evidence>
<evidence type="ECO:0000313" key="7">
    <source>
        <dbReference type="Proteomes" id="UP000808146"/>
    </source>
</evidence>
<feature type="domain" description="Peptide methionine sulphoxide reductase MsrA" evidence="5">
    <location>
        <begin position="4"/>
        <end position="155"/>
    </location>
</feature>
<dbReference type="EMBL" id="JADKBR010000003">
    <property type="protein sequence ID" value="MBK8889765.1"/>
    <property type="molecule type" value="Genomic_DNA"/>
</dbReference>
<dbReference type="GO" id="GO:0008113">
    <property type="term" value="F:peptide-methionine (S)-S-oxide reductase activity"/>
    <property type="evidence" value="ECO:0007669"/>
    <property type="project" value="UniProtKB-UniRule"/>
</dbReference>
<feature type="active site" evidence="4">
    <location>
        <position position="10"/>
    </location>
</feature>
<dbReference type="Pfam" id="PF01625">
    <property type="entry name" value="PMSR"/>
    <property type="match status" value="1"/>
</dbReference>
<protein>
    <recommendedName>
        <fullName evidence="4">Peptide methionine sulfoxide reductase MsrA</fullName>
        <shortName evidence="4">Protein-methionine-S-oxide reductase</shortName>
        <ecNumber evidence="4">1.8.4.11</ecNumber>
    </recommendedName>
    <alternativeName>
        <fullName evidence="4">Peptide-methionine (S)-S-oxide reductase</fullName>
        <shortName evidence="4">Peptide Met(O) reductase</shortName>
    </alternativeName>
</protein>
<evidence type="ECO:0000256" key="3">
    <source>
        <dbReference type="ARBA" id="ARBA00048782"/>
    </source>
</evidence>
<comment type="function">
    <text evidence="4">Has an important function as a repair enzyme for proteins that have been inactivated by oxidation. Catalyzes the reversible oxidation-reduction of methionine sulfoxide in proteins to methionine.</text>
</comment>
<dbReference type="AlphaFoldDB" id="A0A9D7LL16"/>
<dbReference type="SUPFAM" id="SSF55068">
    <property type="entry name" value="Peptide methionine sulfoxide reductase"/>
    <property type="match status" value="1"/>
</dbReference>
<comment type="catalytic activity">
    <reaction evidence="3 4">
        <text>[thioredoxin]-disulfide + L-methionine + H2O = L-methionine (S)-S-oxide + [thioredoxin]-dithiol</text>
        <dbReference type="Rhea" id="RHEA:19993"/>
        <dbReference type="Rhea" id="RHEA-COMP:10698"/>
        <dbReference type="Rhea" id="RHEA-COMP:10700"/>
        <dbReference type="ChEBI" id="CHEBI:15377"/>
        <dbReference type="ChEBI" id="CHEBI:29950"/>
        <dbReference type="ChEBI" id="CHEBI:50058"/>
        <dbReference type="ChEBI" id="CHEBI:57844"/>
        <dbReference type="ChEBI" id="CHEBI:58772"/>
        <dbReference type="EC" id="1.8.4.11"/>
    </reaction>
</comment>
<comment type="similarity">
    <text evidence="4">Belongs to the MsrA Met sulfoxide reductase family.</text>
</comment>
<reference evidence="6" key="1">
    <citation type="submission" date="2020-10" db="EMBL/GenBank/DDBJ databases">
        <title>Connecting structure to function with the recovery of over 1000 high-quality activated sludge metagenome-assembled genomes encoding full-length rRNA genes using long-read sequencing.</title>
        <authorList>
            <person name="Singleton C.M."/>
            <person name="Petriglieri F."/>
            <person name="Kristensen J.M."/>
            <person name="Kirkegaard R.H."/>
            <person name="Michaelsen T.Y."/>
            <person name="Andersen M.H."/>
            <person name="Karst S.M."/>
            <person name="Dueholm M.S."/>
            <person name="Nielsen P.H."/>
            <person name="Albertsen M."/>
        </authorList>
    </citation>
    <scope>NUCLEOTIDE SEQUENCE</scope>
    <source>
        <strain evidence="6">OdNE_18-Q3-R46-58_BAT3C.305</strain>
    </source>
</reference>